<gene>
    <name evidence="5" type="primary">MPUL0A01580</name>
    <name evidence="5" type="ORF">METSCH_A01580</name>
</gene>
<dbReference type="GO" id="GO:0006506">
    <property type="term" value="P:GPI anchor biosynthetic process"/>
    <property type="evidence" value="ECO:0007669"/>
    <property type="project" value="UniProtKB-UniPathway"/>
</dbReference>
<keyword evidence="6" id="KW-1185">Reference proteome</keyword>
<proteinExistence type="inferred from homology"/>
<evidence type="ECO:0000259" key="4">
    <source>
        <dbReference type="Pfam" id="PF10181"/>
    </source>
</evidence>
<accession>A0A4P6XDB2</accession>
<dbReference type="Proteomes" id="UP000292447">
    <property type="component" value="Chromosome I"/>
</dbReference>
<feature type="domain" description="Phosphatidylinositol N-acetylglucosaminyltransferase subunit H conserved" evidence="4">
    <location>
        <begin position="118"/>
        <end position="192"/>
    </location>
</feature>
<evidence type="ECO:0000313" key="5">
    <source>
        <dbReference type="EMBL" id="QBM85537.1"/>
    </source>
</evidence>
<keyword evidence="3" id="KW-0812">Transmembrane</keyword>
<dbReference type="STRING" id="2163413.A0A4P6XDB2"/>
<evidence type="ECO:0000256" key="3">
    <source>
        <dbReference type="SAM" id="Phobius"/>
    </source>
</evidence>
<dbReference type="AlphaFoldDB" id="A0A4P6XDB2"/>
<feature type="transmembrane region" description="Helical" evidence="3">
    <location>
        <begin position="40"/>
        <end position="57"/>
    </location>
</feature>
<sequence>MHNTSLLAMSLAKDYAFEIVTSSNQSLVQFVVRNKPSFFIRYLRLPIACLIFACVIPRSTNVIRSILHALFRLEPNGLRQVLKQIIPDFHKAQMPLLFLILAAVGMFLLISMEEPADTLMVMEDMGIQISSKSRWKFLNFGRKGKFVPISEIIDIVIHEGFHGYGQVIYYMCVLTRDKGEGKEGNGVQVIFPNFLPRKEILLQVWKLSRQMLYGKTRRHYRHVPGLGLREVQHLHD</sequence>
<comment type="similarity">
    <text evidence="2">Belongs to the PIGH family.</text>
</comment>
<comment type="pathway">
    <text evidence="1">Glycolipid biosynthesis; glycosylphosphatidylinositol-anchor biosynthesis.</text>
</comment>
<name>A0A4P6XDB2_9ASCO</name>
<organism evidence="5 6">
    <name type="scientific">Metschnikowia aff. pulcherrima</name>
    <dbReference type="NCBI Taxonomy" id="2163413"/>
    <lineage>
        <taxon>Eukaryota</taxon>
        <taxon>Fungi</taxon>
        <taxon>Dikarya</taxon>
        <taxon>Ascomycota</taxon>
        <taxon>Saccharomycotina</taxon>
        <taxon>Pichiomycetes</taxon>
        <taxon>Metschnikowiaceae</taxon>
        <taxon>Metschnikowia</taxon>
    </lineage>
</organism>
<keyword evidence="3" id="KW-0472">Membrane</keyword>
<dbReference type="Pfam" id="PF10181">
    <property type="entry name" value="PIG-H"/>
    <property type="match status" value="1"/>
</dbReference>
<dbReference type="PANTHER" id="PTHR15231">
    <property type="entry name" value="PHOSPHATIDYLINOSITOL N-ACETYLGLUCOSAMINYLTRANSFERASE SUBUNIT H"/>
    <property type="match status" value="1"/>
</dbReference>
<dbReference type="UniPathway" id="UPA00196"/>
<protein>
    <submittedName>
        <fullName evidence="5">Phosphatidylinositol glycan, class H</fullName>
    </submittedName>
</protein>
<feature type="transmembrane region" description="Helical" evidence="3">
    <location>
        <begin position="94"/>
        <end position="112"/>
    </location>
</feature>
<dbReference type="EMBL" id="CP034456">
    <property type="protein sequence ID" value="QBM85537.1"/>
    <property type="molecule type" value="Genomic_DNA"/>
</dbReference>
<dbReference type="InterPro" id="IPR019328">
    <property type="entry name" value="PIGH-H_dom"/>
</dbReference>
<dbReference type="GO" id="GO:0000506">
    <property type="term" value="C:glycosylphosphatidylinositol-N-acetylglucosaminyltransferase (GPI-GnT) complex"/>
    <property type="evidence" value="ECO:0007669"/>
    <property type="project" value="InterPro"/>
</dbReference>
<evidence type="ECO:0000256" key="1">
    <source>
        <dbReference type="ARBA" id="ARBA00004687"/>
    </source>
</evidence>
<reference evidence="6" key="1">
    <citation type="submission" date="2019-03" db="EMBL/GenBank/DDBJ databases">
        <title>Snf2 controls pulcherriminic acid biosynthesis and connects pigmentation and antifungal activity of the yeast Metschnikowia pulcherrima.</title>
        <authorList>
            <person name="Gore-Lloyd D."/>
            <person name="Sumann I."/>
            <person name="Brachmann A.O."/>
            <person name="Schneeberger K."/>
            <person name="Ortiz-Merino R.A."/>
            <person name="Moreno-Beltran M."/>
            <person name="Schlaefli M."/>
            <person name="Kirner P."/>
            <person name="Santos Kron A."/>
            <person name="Wolfe K.H."/>
            <person name="Piel J."/>
            <person name="Ahrens C.H."/>
            <person name="Henk D."/>
            <person name="Freimoser F.M."/>
        </authorList>
    </citation>
    <scope>NUCLEOTIDE SEQUENCE [LARGE SCALE GENOMIC DNA]</scope>
    <source>
        <strain evidence="6">APC 1.2</strain>
    </source>
</reference>
<keyword evidence="3" id="KW-1133">Transmembrane helix</keyword>
<evidence type="ECO:0000256" key="2">
    <source>
        <dbReference type="ARBA" id="ARBA00009610"/>
    </source>
</evidence>
<evidence type="ECO:0000313" key="6">
    <source>
        <dbReference type="Proteomes" id="UP000292447"/>
    </source>
</evidence>
<dbReference type="PANTHER" id="PTHR15231:SF1">
    <property type="entry name" value="PHOSPHATIDYLINOSITOL N-ACETYLGLUCOSAMINYLTRANSFERASE SUBUNIT H"/>
    <property type="match status" value="1"/>
</dbReference>
<dbReference type="InterPro" id="IPR044215">
    <property type="entry name" value="PIG-H"/>
</dbReference>